<gene>
    <name evidence="1" type="primary">ORF18114</name>
</gene>
<dbReference type="AlphaFoldDB" id="A0A0B6Y912"/>
<reference evidence="1" key="1">
    <citation type="submission" date="2014-12" db="EMBL/GenBank/DDBJ databases">
        <title>Insight into the proteome of Arion vulgaris.</title>
        <authorList>
            <person name="Aradska J."/>
            <person name="Bulat T."/>
            <person name="Smidak R."/>
            <person name="Sarate P."/>
            <person name="Gangsoo J."/>
            <person name="Sialana F."/>
            <person name="Bilban M."/>
            <person name="Lubec G."/>
        </authorList>
    </citation>
    <scope>NUCLEOTIDE SEQUENCE</scope>
    <source>
        <tissue evidence="1">Skin</tissue>
    </source>
</reference>
<name>A0A0B6Y912_9EUPU</name>
<sequence length="90" mass="10090">TRYKTHVERGLSFIAPEQLNELVHTRRLVLDQNGCLMAVIAEDKANLITGPNPQNIPAMDEYINDGFHTDIVNILPHVSIDTHVLDFGNV</sequence>
<evidence type="ECO:0000313" key="1">
    <source>
        <dbReference type="EMBL" id="CEK52812.1"/>
    </source>
</evidence>
<proteinExistence type="predicted"/>
<feature type="non-terminal residue" evidence="1">
    <location>
        <position position="1"/>
    </location>
</feature>
<accession>A0A0B6Y912</accession>
<protein>
    <submittedName>
        <fullName evidence="1">Uncharacterized protein</fullName>
    </submittedName>
</protein>
<feature type="non-terminal residue" evidence="1">
    <location>
        <position position="90"/>
    </location>
</feature>
<dbReference type="EMBL" id="HACG01005947">
    <property type="protein sequence ID" value="CEK52812.1"/>
    <property type="molecule type" value="Transcribed_RNA"/>
</dbReference>
<organism evidence="1">
    <name type="scientific">Arion vulgaris</name>
    <dbReference type="NCBI Taxonomy" id="1028688"/>
    <lineage>
        <taxon>Eukaryota</taxon>
        <taxon>Metazoa</taxon>
        <taxon>Spiralia</taxon>
        <taxon>Lophotrochozoa</taxon>
        <taxon>Mollusca</taxon>
        <taxon>Gastropoda</taxon>
        <taxon>Heterobranchia</taxon>
        <taxon>Euthyneura</taxon>
        <taxon>Panpulmonata</taxon>
        <taxon>Eupulmonata</taxon>
        <taxon>Stylommatophora</taxon>
        <taxon>Helicina</taxon>
        <taxon>Arionoidea</taxon>
        <taxon>Arionidae</taxon>
        <taxon>Arion</taxon>
    </lineage>
</organism>